<dbReference type="PROSITE" id="PS50043">
    <property type="entry name" value="HTH_LUXR_2"/>
    <property type="match status" value="1"/>
</dbReference>
<dbReference type="Gene3D" id="1.10.10.10">
    <property type="entry name" value="Winged helix-like DNA-binding domain superfamily/Winged helix DNA-binding domain"/>
    <property type="match status" value="1"/>
</dbReference>
<dbReference type="Pfam" id="PF00196">
    <property type="entry name" value="GerE"/>
    <property type="match status" value="1"/>
</dbReference>
<dbReference type="PANTHER" id="PTHR44688">
    <property type="entry name" value="DNA-BINDING TRANSCRIPTIONAL ACTIVATOR DEVR_DOSR"/>
    <property type="match status" value="1"/>
</dbReference>
<dbReference type="EMBL" id="MFNE01000043">
    <property type="protein sequence ID" value="OGG94100.1"/>
    <property type="molecule type" value="Genomic_DNA"/>
</dbReference>
<sequence length="257" mass="28871">MIHVSDLPQQKKALLLDMELACRYCRSRSDLISVFDLLGRVIPFNCWVTVMGQVVDTRLSNSIYFSTQPKHWQAEYLSRSYKQFDPIVQKVLEPEPPQDRLRWSEVFLGLKTAPVNETQKKQLGFAQRVASFEEMSDGLAMGFQRPGFSQTLIWSILGPKVEYNVTTDSVMKFVAPALLGAMENIQAISNRRILTDNDSKILTLMQQGLTAAQAAESQGVSEKTIKAQLQTIYDKLDAHNLPNAVARALSAGLIKHL</sequence>
<proteinExistence type="predicted"/>
<dbReference type="InterPro" id="IPR016032">
    <property type="entry name" value="Sig_transdc_resp-reg_C-effctor"/>
</dbReference>
<dbReference type="CDD" id="cd06170">
    <property type="entry name" value="LuxR_C_like"/>
    <property type="match status" value="1"/>
</dbReference>
<keyword evidence="3" id="KW-0804">Transcription</keyword>
<dbReference type="SUPFAM" id="SSF75516">
    <property type="entry name" value="Pheromone-binding domain of LuxR-like quorum-sensing transcription factors"/>
    <property type="match status" value="1"/>
</dbReference>
<dbReference type="InterPro" id="IPR036388">
    <property type="entry name" value="WH-like_DNA-bd_sf"/>
</dbReference>
<dbReference type="InterPro" id="IPR000792">
    <property type="entry name" value="Tscrpt_reg_LuxR_C"/>
</dbReference>
<keyword evidence="2" id="KW-0238">DNA-binding</keyword>
<feature type="domain" description="HTH luxR-type" evidence="4">
    <location>
        <begin position="187"/>
        <end position="252"/>
    </location>
</feature>
<evidence type="ECO:0000256" key="2">
    <source>
        <dbReference type="ARBA" id="ARBA00023125"/>
    </source>
</evidence>
<dbReference type="STRING" id="1817772.A2527_09635"/>
<protein>
    <recommendedName>
        <fullName evidence="4">HTH luxR-type domain-containing protein</fullName>
    </recommendedName>
</protein>
<evidence type="ECO:0000256" key="1">
    <source>
        <dbReference type="ARBA" id="ARBA00023015"/>
    </source>
</evidence>
<evidence type="ECO:0000259" key="4">
    <source>
        <dbReference type="PROSITE" id="PS50043"/>
    </source>
</evidence>
<dbReference type="GO" id="GO:0006355">
    <property type="term" value="P:regulation of DNA-templated transcription"/>
    <property type="evidence" value="ECO:0007669"/>
    <property type="project" value="InterPro"/>
</dbReference>
<gene>
    <name evidence="5" type="ORF">A2527_09635</name>
</gene>
<dbReference type="PRINTS" id="PR00038">
    <property type="entry name" value="HTHLUXR"/>
</dbReference>
<dbReference type="GO" id="GO:0003677">
    <property type="term" value="F:DNA binding"/>
    <property type="evidence" value="ECO:0007669"/>
    <property type="project" value="UniProtKB-KW"/>
</dbReference>
<dbReference type="SMART" id="SM00421">
    <property type="entry name" value="HTH_LUXR"/>
    <property type="match status" value="1"/>
</dbReference>
<evidence type="ECO:0000313" key="6">
    <source>
        <dbReference type="Proteomes" id="UP000178449"/>
    </source>
</evidence>
<dbReference type="PANTHER" id="PTHR44688:SF16">
    <property type="entry name" value="DNA-BINDING TRANSCRIPTIONAL ACTIVATOR DEVR_DOSR"/>
    <property type="match status" value="1"/>
</dbReference>
<accession>A0A1F6G7M2</accession>
<dbReference type="SUPFAM" id="SSF46894">
    <property type="entry name" value="C-terminal effector domain of the bipartite response regulators"/>
    <property type="match status" value="1"/>
</dbReference>
<keyword evidence="1" id="KW-0805">Transcription regulation</keyword>
<dbReference type="InterPro" id="IPR036693">
    <property type="entry name" value="TF_LuxR_autoind-bd_dom_sf"/>
</dbReference>
<reference evidence="5 6" key="1">
    <citation type="journal article" date="2016" name="Nat. Commun.">
        <title>Thousands of microbial genomes shed light on interconnected biogeochemical processes in an aquifer system.</title>
        <authorList>
            <person name="Anantharaman K."/>
            <person name="Brown C.T."/>
            <person name="Hug L.A."/>
            <person name="Sharon I."/>
            <person name="Castelle C.J."/>
            <person name="Probst A.J."/>
            <person name="Thomas B.C."/>
            <person name="Singh A."/>
            <person name="Wilkins M.J."/>
            <person name="Karaoz U."/>
            <person name="Brodie E.L."/>
            <person name="Williams K.H."/>
            <person name="Hubbard S.S."/>
            <person name="Banfield J.F."/>
        </authorList>
    </citation>
    <scope>NUCLEOTIDE SEQUENCE [LARGE SCALE GENOMIC DNA]</scope>
</reference>
<dbReference type="AlphaFoldDB" id="A0A1F6G7M2"/>
<dbReference type="Gene3D" id="3.30.450.80">
    <property type="entry name" value="Transcription factor LuxR-like, autoinducer-binding domain"/>
    <property type="match status" value="1"/>
</dbReference>
<dbReference type="Proteomes" id="UP000178449">
    <property type="component" value="Unassembled WGS sequence"/>
</dbReference>
<comment type="caution">
    <text evidence="5">The sequence shown here is derived from an EMBL/GenBank/DDBJ whole genome shotgun (WGS) entry which is preliminary data.</text>
</comment>
<organism evidence="5 6">
    <name type="scientific">Candidatus Lambdaproteobacteria bacterium RIFOXYD2_FULL_50_16</name>
    <dbReference type="NCBI Taxonomy" id="1817772"/>
    <lineage>
        <taxon>Bacteria</taxon>
        <taxon>Pseudomonadati</taxon>
        <taxon>Pseudomonadota</taxon>
        <taxon>Candidatus Lambdaproteobacteria</taxon>
    </lineage>
</organism>
<name>A0A1F6G7M2_9PROT</name>
<evidence type="ECO:0000256" key="3">
    <source>
        <dbReference type="ARBA" id="ARBA00023163"/>
    </source>
</evidence>
<evidence type="ECO:0000313" key="5">
    <source>
        <dbReference type="EMBL" id="OGG94100.1"/>
    </source>
</evidence>